<proteinExistence type="predicted"/>
<evidence type="ECO:0000313" key="1">
    <source>
        <dbReference type="EMBL" id="QIB72810.1"/>
    </source>
</evidence>
<accession>A0A6C0UCG4</accession>
<organism evidence="1 2">
    <name type="scientific">Halogeometricum borinquense</name>
    <dbReference type="NCBI Taxonomy" id="60847"/>
    <lineage>
        <taxon>Archaea</taxon>
        <taxon>Methanobacteriati</taxon>
        <taxon>Methanobacteriota</taxon>
        <taxon>Stenosarchaea group</taxon>
        <taxon>Halobacteria</taxon>
        <taxon>Halobacteriales</taxon>
        <taxon>Haloferacaceae</taxon>
        <taxon>Halogeometricum</taxon>
    </lineage>
</organism>
<dbReference type="AlphaFoldDB" id="A0A6C0UCG4"/>
<reference evidence="1 2" key="1">
    <citation type="submission" date="2020-02" db="EMBL/GenBank/DDBJ databases">
        <title>Whole genome sequence of Halogeometricum borinquense strain wsp4.</title>
        <authorList>
            <person name="Verma D.K."/>
            <person name="Gopal K."/>
            <person name="Prasad E.S."/>
        </authorList>
    </citation>
    <scope>NUCLEOTIDE SEQUENCE [LARGE SCALE GENOMIC DNA]</scope>
    <source>
        <strain evidence="2">wsp4</strain>
    </source>
</reference>
<dbReference type="Proteomes" id="UP000465846">
    <property type="component" value="Chromosome"/>
</dbReference>
<protein>
    <submittedName>
        <fullName evidence="1">Uncharacterized protein</fullName>
    </submittedName>
</protein>
<name>A0A6C0UCG4_9EURY</name>
<sequence>MTRKTHGHRLMEWADLVGASVPDSVADDGDEPTLPAWDDADVEHR</sequence>
<dbReference type="RefSeq" id="WP_163485005.1">
    <property type="nucleotide sequence ID" value="NZ_CP048739.1"/>
</dbReference>
<dbReference type="GeneID" id="44081691"/>
<dbReference type="EMBL" id="CP048739">
    <property type="protein sequence ID" value="QIB72810.1"/>
    <property type="molecule type" value="Genomic_DNA"/>
</dbReference>
<gene>
    <name evidence="1" type="ORF">G3I44_19780</name>
</gene>
<evidence type="ECO:0000313" key="2">
    <source>
        <dbReference type="Proteomes" id="UP000465846"/>
    </source>
</evidence>